<dbReference type="SUPFAM" id="SSF144232">
    <property type="entry name" value="HIT/MYND zinc finger-like"/>
    <property type="match status" value="1"/>
</dbReference>
<accession>A0A0D7BE86</accession>
<sequence>MTTCKVCSAPTFMVCGRGCRVAYCSQEHLNQDWLRHKYTDCVQRSGVPNLTAVNLLNPLNTLPTVLAIFFNPSSEEHTFQRVTIREYNSPDLSAFFPNDTPKALRMTQTVGSSNARFPLHIWFSPRARSAHTPKNRAIAALTQGHERRQWCGPVIVLKLAGRRTRTYRDVTDVDFVTLTQYFIDY</sequence>
<dbReference type="EMBL" id="KN880501">
    <property type="protein sequence ID" value="KIY68500.1"/>
    <property type="molecule type" value="Genomic_DNA"/>
</dbReference>
<name>A0A0D7BE86_9AGAR</name>
<protein>
    <recommendedName>
        <fullName evidence="3">MYND-type domain-containing protein</fullName>
    </recommendedName>
</protein>
<evidence type="ECO:0008006" key="3">
    <source>
        <dbReference type="Google" id="ProtNLM"/>
    </source>
</evidence>
<dbReference type="Gene3D" id="6.10.140.2220">
    <property type="match status" value="1"/>
</dbReference>
<dbReference type="AlphaFoldDB" id="A0A0D7BE86"/>
<dbReference type="OrthoDB" id="437457at2759"/>
<dbReference type="STRING" id="1314674.A0A0D7BE86"/>
<gene>
    <name evidence="1" type="ORF">CYLTODRAFT_351201</name>
</gene>
<dbReference type="Proteomes" id="UP000054007">
    <property type="component" value="Unassembled WGS sequence"/>
</dbReference>
<keyword evidence="2" id="KW-1185">Reference proteome</keyword>
<proteinExistence type="predicted"/>
<evidence type="ECO:0000313" key="2">
    <source>
        <dbReference type="Proteomes" id="UP000054007"/>
    </source>
</evidence>
<evidence type="ECO:0000313" key="1">
    <source>
        <dbReference type="EMBL" id="KIY68500.1"/>
    </source>
</evidence>
<reference evidence="1 2" key="1">
    <citation type="journal article" date="2015" name="Fungal Genet. Biol.">
        <title>Evolution of novel wood decay mechanisms in Agaricales revealed by the genome sequences of Fistulina hepatica and Cylindrobasidium torrendii.</title>
        <authorList>
            <person name="Floudas D."/>
            <person name="Held B.W."/>
            <person name="Riley R."/>
            <person name="Nagy L.G."/>
            <person name="Koehler G."/>
            <person name="Ransdell A.S."/>
            <person name="Younus H."/>
            <person name="Chow J."/>
            <person name="Chiniquy J."/>
            <person name="Lipzen A."/>
            <person name="Tritt A."/>
            <person name="Sun H."/>
            <person name="Haridas S."/>
            <person name="LaButti K."/>
            <person name="Ohm R.A."/>
            <person name="Kues U."/>
            <person name="Blanchette R.A."/>
            <person name="Grigoriev I.V."/>
            <person name="Minto R.E."/>
            <person name="Hibbett D.S."/>
        </authorList>
    </citation>
    <scope>NUCLEOTIDE SEQUENCE [LARGE SCALE GENOMIC DNA]</scope>
    <source>
        <strain evidence="1 2">FP15055 ss-10</strain>
    </source>
</reference>
<organism evidence="1 2">
    <name type="scientific">Cylindrobasidium torrendii FP15055 ss-10</name>
    <dbReference type="NCBI Taxonomy" id="1314674"/>
    <lineage>
        <taxon>Eukaryota</taxon>
        <taxon>Fungi</taxon>
        <taxon>Dikarya</taxon>
        <taxon>Basidiomycota</taxon>
        <taxon>Agaricomycotina</taxon>
        <taxon>Agaricomycetes</taxon>
        <taxon>Agaricomycetidae</taxon>
        <taxon>Agaricales</taxon>
        <taxon>Marasmiineae</taxon>
        <taxon>Physalacriaceae</taxon>
        <taxon>Cylindrobasidium</taxon>
    </lineage>
</organism>